<keyword evidence="4" id="KW-1185">Reference proteome</keyword>
<dbReference type="InterPro" id="IPR004380">
    <property type="entry name" value="Asp_race"/>
</dbReference>
<name>A0ABS9ZZQ6_9SPHI</name>
<dbReference type="PANTHER" id="PTHR21198:SF7">
    <property type="entry name" value="ASPARTATE-GLUTAMATE RACEMASE FAMILY"/>
    <property type="match status" value="1"/>
</dbReference>
<reference evidence="3" key="1">
    <citation type="submission" date="2022-03" db="EMBL/GenBank/DDBJ databases">
        <authorList>
            <person name="Woo C.Y."/>
        </authorList>
    </citation>
    <scope>NUCLEOTIDE SEQUENCE</scope>
    <source>
        <strain evidence="3">CYS-01</strain>
    </source>
</reference>
<dbReference type="NCBIfam" id="TIGR00035">
    <property type="entry name" value="asp_race"/>
    <property type="match status" value="1"/>
</dbReference>
<dbReference type="Gene3D" id="3.40.50.1860">
    <property type="match status" value="2"/>
</dbReference>
<dbReference type="InterPro" id="IPR001920">
    <property type="entry name" value="Asp/Glu_race"/>
</dbReference>
<dbReference type="InterPro" id="IPR015942">
    <property type="entry name" value="Asp/Glu/hydantoin_racemase"/>
</dbReference>
<comment type="similarity">
    <text evidence="1">Belongs to the aspartate/glutamate racemases family.</text>
</comment>
<dbReference type="PANTHER" id="PTHR21198">
    <property type="entry name" value="GLUTAMATE RACEMASE"/>
    <property type="match status" value="1"/>
</dbReference>
<evidence type="ECO:0000313" key="3">
    <source>
        <dbReference type="EMBL" id="MCJ0743764.1"/>
    </source>
</evidence>
<evidence type="ECO:0000256" key="2">
    <source>
        <dbReference type="ARBA" id="ARBA00023235"/>
    </source>
</evidence>
<dbReference type="GO" id="GO:0016853">
    <property type="term" value="F:isomerase activity"/>
    <property type="evidence" value="ECO:0007669"/>
    <property type="project" value="UniProtKB-KW"/>
</dbReference>
<gene>
    <name evidence="3" type="ORF">MMF97_13675</name>
</gene>
<dbReference type="Proteomes" id="UP001165460">
    <property type="component" value="Unassembled WGS sequence"/>
</dbReference>
<keyword evidence="2 3" id="KW-0413">Isomerase</keyword>
<accession>A0ABS9ZZQ6</accession>
<dbReference type="EMBL" id="JALGBH010000002">
    <property type="protein sequence ID" value="MCJ0743764.1"/>
    <property type="molecule type" value="Genomic_DNA"/>
</dbReference>
<proteinExistence type="inferred from homology"/>
<sequence>MIGIVGGVGPLAGLDVFKKIIEETEVETDQDHLPVLLMSYPHKIVDRTEYIIGKVNTNPGFALADIIRSLAANGAKVAAIPCNTAHAQPIFSVIESELEKSGTAIKLLHLVKETAKYIGETSPQAKVAVLSTTGTHNTGLYKNNLEENRLEVVELSDIWQERVHEAIYSRSYGLKAFSSPVKHKAVEELTLAMDELIKKGATHFVLGCTELPLALTQSHYKGLPLIDPNRIIARSLINAVSPEKLKQ</sequence>
<comment type="caution">
    <text evidence="3">The sequence shown here is derived from an EMBL/GenBank/DDBJ whole genome shotgun (WGS) entry which is preliminary data.</text>
</comment>
<dbReference type="EC" id="5.1.1.-" evidence="3"/>
<protein>
    <submittedName>
        <fullName evidence="3">Amino acid racemase</fullName>
        <ecNumber evidence="3">5.1.1.-</ecNumber>
    </submittedName>
</protein>
<organism evidence="3 4">
    <name type="scientific">Pedobacter montanisoli</name>
    <dbReference type="NCBI Taxonomy" id="2923277"/>
    <lineage>
        <taxon>Bacteria</taxon>
        <taxon>Pseudomonadati</taxon>
        <taxon>Bacteroidota</taxon>
        <taxon>Sphingobacteriia</taxon>
        <taxon>Sphingobacteriales</taxon>
        <taxon>Sphingobacteriaceae</taxon>
        <taxon>Pedobacter</taxon>
    </lineage>
</organism>
<dbReference type="SUPFAM" id="SSF53681">
    <property type="entry name" value="Aspartate/glutamate racemase"/>
    <property type="match status" value="2"/>
</dbReference>
<dbReference type="Pfam" id="PF01177">
    <property type="entry name" value="Asp_Glu_race"/>
    <property type="match status" value="1"/>
</dbReference>
<evidence type="ECO:0000313" key="4">
    <source>
        <dbReference type="Proteomes" id="UP001165460"/>
    </source>
</evidence>
<dbReference type="RefSeq" id="WP_243363064.1">
    <property type="nucleotide sequence ID" value="NZ_JALGBH010000002.1"/>
</dbReference>
<evidence type="ECO:0000256" key="1">
    <source>
        <dbReference type="ARBA" id="ARBA00007847"/>
    </source>
</evidence>